<dbReference type="Pfam" id="PF25917">
    <property type="entry name" value="BSH_RND"/>
    <property type="match status" value="1"/>
</dbReference>
<dbReference type="Gene3D" id="2.40.50.100">
    <property type="match status" value="1"/>
</dbReference>
<feature type="domain" description="Multidrug resistance protein MdtA-like beta-barrel" evidence="6">
    <location>
        <begin position="301"/>
        <end position="390"/>
    </location>
</feature>
<protein>
    <submittedName>
        <fullName evidence="8">Efflux transporter, RND family, MFP subunit</fullName>
    </submittedName>
</protein>
<dbReference type="InterPro" id="IPR058625">
    <property type="entry name" value="MdtA-like_BSH"/>
</dbReference>
<evidence type="ECO:0000256" key="2">
    <source>
        <dbReference type="ARBA" id="ARBA00009477"/>
    </source>
</evidence>
<comment type="caution">
    <text evidence="8">The sequence shown here is derived from an EMBL/GenBank/DDBJ whole genome shotgun (WGS) entry which is preliminary data.</text>
</comment>
<dbReference type="Gene3D" id="2.40.30.170">
    <property type="match status" value="1"/>
</dbReference>
<evidence type="ECO:0000256" key="1">
    <source>
        <dbReference type="ARBA" id="ARBA00004196"/>
    </source>
</evidence>
<dbReference type="Gene3D" id="2.40.420.20">
    <property type="match status" value="1"/>
</dbReference>
<dbReference type="Pfam" id="PF25944">
    <property type="entry name" value="Beta-barrel_RND"/>
    <property type="match status" value="1"/>
</dbReference>
<dbReference type="InterPro" id="IPR058626">
    <property type="entry name" value="MdtA-like_b-barrel"/>
</dbReference>
<evidence type="ECO:0000259" key="6">
    <source>
        <dbReference type="Pfam" id="PF25944"/>
    </source>
</evidence>
<dbReference type="InterPro" id="IPR006143">
    <property type="entry name" value="RND_pump_MFP"/>
</dbReference>
<dbReference type="PANTHER" id="PTHR30158">
    <property type="entry name" value="ACRA/E-RELATED COMPONENT OF DRUG EFFLUX TRANSPORTER"/>
    <property type="match status" value="1"/>
</dbReference>
<feature type="domain" description="Multidrug resistance protein MdtA-like C-terminal permuted SH3" evidence="7">
    <location>
        <begin position="394"/>
        <end position="455"/>
    </location>
</feature>
<evidence type="ECO:0000259" key="5">
    <source>
        <dbReference type="Pfam" id="PF25917"/>
    </source>
</evidence>
<evidence type="ECO:0000313" key="9">
    <source>
        <dbReference type="Proteomes" id="UP000012062"/>
    </source>
</evidence>
<feature type="region of interest" description="Disordered" evidence="3">
    <location>
        <begin position="473"/>
        <end position="507"/>
    </location>
</feature>
<dbReference type="GO" id="GO:0005886">
    <property type="term" value="C:plasma membrane"/>
    <property type="evidence" value="ECO:0007669"/>
    <property type="project" value="UniProtKB-SubCell"/>
</dbReference>
<dbReference type="STRING" id="1297569.MESS2_1330001"/>
<feature type="domain" description="Multidrug resistance protein MdtA-like barrel-sandwich hybrid" evidence="5">
    <location>
        <begin position="155"/>
        <end position="296"/>
    </location>
</feature>
<accession>M5EJL9</accession>
<organism evidence="8 9">
    <name type="scientific">Mesorhizobium metallidurans STM 2683</name>
    <dbReference type="NCBI Taxonomy" id="1297569"/>
    <lineage>
        <taxon>Bacteria</taxon>
        <taxon>Pseudomonadati</taxon>
        <taxon>Pseudomonadota</taxon>
        <taxon>Alphaproteobacteria</taxon>
        <taxon>Hyphomicrobiales</taxon>
        <taxon>Phyllobacteriaceae</taxon>
        <taxon>Mesorhizobium</taxon>
    </lineage>
</organism>
<proteinExistence type="inferred from homology"/>
<dbReference type="FunFam" id="2.40.420.20:FF:000001">
    <property type="entry name" value="Efflux RND transporter periplasmic adaptor subunit"/>
    <property type="match status" value="1"/>
</dbReference>
<dbReference type="GO" id="GO:0046677">
    <property type="term" value="P:response to antibiotic"/>
    <property type="evidence" value="ECO:0007669"/>
    <property type="project" value="TreeGrafter"/>
</dbReference>
<dbReference type="Pfam" id="PF25967">
    <property type="entry name" value="RND-MFP_C"/>
    <property type="match status" value="1"/>
</dbReference>
<name>M5EJL9_9HYPH</name>
<dbReference type="NCBIfam" id="TIGR01730">
    <property type="entry name" value="RND_mfp"/>
    <property type="match status" value="1"/>
</dbReference>
<evidence type="ECO:0000256" key="3">
    <source>
        <dbReference type="SAM" id="MobiDB-lite"/>
    </source>
</evidence>
<comment type="subcellular location">
    <subcellularLocation>
        <location evidence="1">Cell envelope</location>
    </subcellularLocation>
</comment>
<sequence length="507" mass="52877">MALPLSVGGALGFMPITGKALGISPLIGILMPMGVAAKTRSSSSWTTSSASSAGISTGSWWNHPMPAARRLQQFQGKIQAMRIQSSHSPLPARRLAPWAGMLCAALLLAACSQEQSKPPAGMGGVGKPEVGVVTLQPQSVAITAELPGRTTASLTADVRPQVNGIIQARLFKEGSEVVVGQPLYLIDPASYQAAYDSAVAARQKAEAAVPTAQAKFDRYAGLLKQNVVSKQDYDDAAATLAQANADVASAKASVETARINLNYTNITAPIAGRIDKSSLTPGALLTANQDTVLTTIRALDPINVDVTQSSTNLLNLRQAINEGRLKFSGPNVSVKLKLDNGTIYSQTGKLEFAGANVDQTTGTFALRAEFPNPDRLLLPGMYVRALVEEGVAQNSFLVPQRAVSRNTKGEATAMVINAAGKVETRVLTVRNSVGNNWLVDSGVGDGDRVIVEGMQLVRPGGDATGVEVTIDEATGEVKDREQTSAVPASSKPASDGRPTAPGASTGN</sequence>
<dbReference type="Proteomes" id="UP000012062">
    <property type="component" value="Unassembled WGS sequence"/>
</dbReference>
<dbReference type="PANTHER" id="PTHR30158:SF3">
    <property type="entry name" value="MULTIDRUG EFFLUX PUMP SUBUNIT ACRA-RELATED"/>
    <property type="match status" value="1"/>
</dbReference>
<comment type="similarity">
    <text evidence="2">Belongs to the membrane fusion protein (MFP) (TC 8.A.1) family.</text>
</comment>
<evidence type="ECO:0000259" key="7">
    <source>
        <dbReference type="Pfam" id="PF25967"/>
    </source>
</evidence>
<keyword evidence="9" id="KW-1185">Reference proteome</keyword>
<dbReference type="eggNOG" id="COG0845">
    <property type="taxonomic scope" value="Bacteria"/>
</dbReference>
<evidence type="ECO:0000259" key="4">
    <source>
        <dbReference type="Pfam" id="PF25876"/>
    </source>
</evidence>
<dbReference type="InterPro" id="IPR058624">
    <property type="entry name" value="MdtA-like_HH"/>
</dbReference>
<dbReference type="AlphaFoldDB" id="M5EJL9"/>
<dbReference type="SUPFAM" id="SSF111369">
    <property type="entry name" value="HlyD-like secretion proteins"/>
    <property type="match status" value="1"/>
</dbReference>
<dbReference type="Pfam" id="PF25876">
    <property type="entry name" value="HH_MFP_RND"/>
    <property type="match status" value="1"/>
</dbReference>
<dbReference type="GO" id="GO:0022857">
    <property type="term" value="F:transmembrane transporter activity"/>
    <property type="evidence" value="ECO:0007669"/>
    <property type="project" value="InterPro"/>
</dbReference>
<dbReference type="Gene3D" id="1.10.287.470">
    <property type="entry name" value="Helix hairpin bin"/>
    <property type="match status" value="1"/>
</dbReference>
<gene>
    <name evidence="8" type="ORF">MESS2_1330001</name>
</gene>
<feature type="domain" description="Multidrug resistance protein MdtA-like alpha-helical hairpin" evidence="4">
    <location>
        <begin position="195"/>
        <end position="264"/>
    </location>
</feature>
<dbReference type="EMBL" id="CAUM01000039">
    <property type="protein sequence ID" value="CCV04577.1"/>
    <property type="molecule type" value="Genomic_DNA"/>
</dbReference>
<dbReference type="InterPro" id="IPR058627">
    <property type="entry name" value="MdtA-like_C"/>
</dbReference>
<reference evidence="8 9" key="1">
    <citation type="submission" date="2013-02" db="EMBL/GenBank/DDBJ databases">
        <authorList>
            <person name="Genoscope - CEA"/>
        </authorList>
    </citation>
    <scope>NUCLEOTIDE SEQUENCE [LARGE SCALE GENOMIC DNA]</scope>
    <source>
        <strain evidence="8 9">STM 2683</strain>
    </source>
</reference>
<evidence type="ECO:0000313" key="8">
    <source>
        <dbReference type="EMBL" id="CCV04577.1"/>
    </source>
</evidence>